<dbReference type="PANTHER" id="PTHR43214">
    <property type="entry name" value="TWO-COMPONENT RESPONSE REGULATOR"/>
    <property type="match status" value="1"/>
</dbReference>
<proteinExistence type="predicted"/>
<dbReference type="SMART" id="SM00448">
    <property type="entry name" value="REC"/>
    <property type="match status" value="1"/>
</dbReference>
<dbReference type="InterPro" id="IPR039420">
    <property type="entry name" value="WalR-like"/>
</dbReference>
<dbReference type="AlphaFoldDB" id="A0A6B3LDC4"/>
<keyword evidence="4" id="KW-1185">Reference proteome</keyword>
<gene>
    <name evidence="3" type="ORF">G3M56_004315</name>
</gene>
<dbReference type="CDD" id="cd17535">
    <property type="entry name" value="REC_NarL-like"/>
    <property type="match status" value="1"/>
</dbReference>
<dbReference type="Pfam" id="PF00072">
    <property type="entry name" value="Response_reg"/>
    <property type="match status" value="1"/>
</dbReference>
<dbReference type="SMART" id="SM00421">
    <property type="entry name" value="HTH_LUXR"/>
    <property type="match status" value="1"/>
</dbReference>
<dbReference type="GO" id="GO:0006355">
    <property type="term" value="P:regulation of DNA-templated transcription"/>
    <property type="evidence" value="ECO:0007669"/>
    <property type="project" value="InterPro"/>
</dbReference>
<dbReference type="InterPro" id="IPR011006">
    <property type="entry name" value="CheY-like_superfamily"/>
</dbReference>
<dbReference type="Gene3D" id="3.40.50.2300">
    <property type="match status" value="1"/>
</dbReference>
<accession>A0A6B3LDC4</accession>
<dbReference type="PROSITE" id="PS50110">
    <property type="entry name" value="RESPONSE_REGULATORY"/>
    <property type="match status" value="1"/>
</dbReference>
<organism evidence="3 4">
    <name type="scientific">Sulfuriroseicoccus oceanibius</name>
    <dbReference type="NCBI Taxonomy" id="2707525"/>
    <lineage>
        <taxon>Bacteria</taxon>
        <taxon>Pseudomonadati</taxon>
        <taxon>Verrucomicrobiota</taxon>
        <taxon>Verrucomicrobiia</taxon>
        <taxon>Verrucomicrobiales</taxon>
        <taxon>Verrucomicrobiaceae</taxon>
        <taxon>Sulfuriroseicoccus</taxon>
    </lineage>
</organism>
<keyword evidence="2" id="KW-0238">DNA-binding</keyword>
<dbReference type="RefSeq" id="WP_164364492.1">
    <property type="nucleotide sequence ID" value="NZ_CP066776.1"/>
</dbReference>
<name>A0A6B3LDC4_9BACT</name>
<reference evidence="3 4" key="1">
    <citation type="submission" date="2020-12" db="EMBL/GenBank/DDBJ databases">
        <title>Sulforoseuscoccus oceanibium gen. nov., sp. nov., a representative of the phylum Verrucomicrobia with special cytoplasmic membrane, and proposal of Sulforoseuscoccusaceae fam. nov.</title>
        <authorList>
            <person name="Xi F."/>
        </authorList>
    </citation>
    <scope>NUCLEOTIDE SEQUENCE [LARGE SCALE GENOMIC DNA]</scope>
    <source>
        <strain evidence="3 4">T37</strain>
    </source>
</reference>
<dbReference type="PANTHER" id="PTHR43214:SF43">
    <property type="entry name" value="TWO-COMPONENT RESPONSE REGULATOR"/>
    <property type="match status" value="1"/>
</dbReference>
<dbReference type="CDD" id="cd06170">
    <property type="entry name" value="LuxR_C_like"/>
    <property type="match status" value="1"/>
</dbReference>
<dbReference type="SUPFAM" id="SSF52172">
    <property type="entry name" value="CheY-like"/>
    <property type="match status" value="1"/>
</dbReference>
<dbReference type="InterPro" id="IPR016032">
    <property type="entry name" value="Sig_transdc_resp-reg_C-effctor"/>
</dbReference>
<dbReference type="Pfam" id="PF00196">
    <property type="entry name" value="GerE"/>
    <property type="match status" value="1"/>
</dbReference>
<dbReference type="SUPFAM" id="SSF46894">
    <property type="entry name" value="C-terminal effector domain of the bipartite response regulators"/>
    <property type="match status" value="1"/>
</dbReference>
<evidence type="ECO:0000256" key="1">
    <source>
        <dbReference type="ARBA" id="ARBA00022553"/>
    </source>
</evidence>
<dbReference type="Proteomes" id="UP000475117">
    <property type="component" value="Chromosome"/>
</dbReference>
<dbReference type="InterPro" id="IPR000792">
    <property type="entry name" value="Tscrpt_reg_LuxR_C"/>
</dbReference>
<dbReference type="EMBL" id="CP066776">
    <property type="protein sequence ID" value="QQL45814.1"/>
    <property type="molecule type" value="Genomic_DNA"/>
</dbReference>
<evidence type="ECO:0000313" key="3">
    <source>
        <dbReference type="EMBL" id="QQL45814.1"/>
    </source>
</evidence>
<evidence type="ECO:0000256" key="2">
    <source>
        <dbReference type="ARBA" id="ARBA00023125"/>
    </source>
</evidence>
<dbReference type="PROSITE" id="PS50043">
    <property type="entry name" value="HTH_LUXR_2"/>
    <property type="match status" value="1"/>
</dbReference>
<dbReference type="KEGG" id="soa:G3M56_004315"/>
<keyword evidence="1" id="KW-0597">Phosphoprotein</keyword>
<dbReference type="InterPro" id="IPR058245">
    <property type="entry name" value="NreC/VraR/RcsB-like_REC"/>
</dbReference>
<evidence type="ECO:0000313" key="4">
    <source>
        <dbReference type="Proteomes" id="UP000475117"/>
    </source>
</evidence>
<dbReference type="InterPro" id="IPR001789">
    <property type="entry name" value="Sig_transdc_resp-reg_receiver"/>
</dbReference>
<dbReference type="GO" id="GO:0000160">
    <property type="term" value="P:phosphorelay signal transduction system"/>
    <property type="evidence" value="ECO:0007669"/>
    <property type="project" value="InterPro"/>
</dbReference>
<protein>
    <submittedName>
        <fullName evidence="3">Response regulator transcription factor</fullName>
    </submittedName>
</protein>
<sequence length="218" mass="23282">MTPHPPRATTNVWVVEDSDAFRLELTELLDDEPTITCQQSFSTAEDALAALATNPAPDVMLVDIQLPGANGIELIRQVNASHPALCTIVLTISENRQTVVSAICAGASGYLLKNDDFSDIVDGIHMVADGGSPLSGAIASMVLELFKKAPPAAEDQSLSEKEIKILNLLADGEIKKEIAYQLGIAPVTVDYHLRNIYKKLHVNSQAGAVGKALRNGLI</sequence>
<dbReference type="GO" id="GO:0003677">
    <property type="term" value="F:DNA binding"/>
    <property type="evidence" value="ECO:0007669"/>
    <property type="project" value="UniProtKB-KW"/>
</dbReference>
<dbReference type="PRINTS" id="PR00038">
    <property type="entry name" value="HTHLUXR"/>
</dbReference>